<evidence type="ECO:0000313" key="1">
    <source>
        <dbReference type="EMBL" id="VDO99165.1"/>
    </source>
</evidence>
<dbReference type="EMBL" id="UZAI01007462">
    <property type="protein sequence ID" value="VDO99165.1"/>
    <property type="molecule type" value="Genomic_DNA"/>
</dbReference>
<proteinExistence type="predicted"/>
<reference evidence="1 2" key="1">
    <citation type="submission" date="2018-11" db="EMBL/GenBank/DDBJ databases">
        <authorList>
            <consortium name="Pathogen Informatics"/>
        </authorList>
    </citation>
    <scope>NUCLEOTIDE SEQUENCE [LARGE SCALE GENOMIC DNA]</scope>
    <source>
        <strain evidence="1 2">Zambia</strain>
    </source>
</reference>
<evidence type="ECO:0000313" key="2">
    <source>
        <dbReference type="Proteomes" id="UP000277204"/>
    </source>
</evidence>
<dbReference type="AlphaFoldDB" id="A0A183M822"/>
<keyword evidence="2" id="KW-1185">Reference proteome</keyword>
<organism evidence="1 2">
    <name type="scientific">Schistosoma margrebowiei</name>
    <dbReference type="NCBI Taxonomy" id="48269"/>
    <lineage>
        <taxon>Eukaryota</taxon>
        <taxon>Metazoa</taxon>
        <taxon>Spiralia</taxon>
        <taxon>Lophotrochozoa</taxon>
        <taxon>Platyhelminthes</taxon>
        <taxon>Trematoda</taxon>
        <taxon>Digenea</taxon>
        <taxon>Strigeidida</taxon>
        <taxon>Schistosomatoidea</taxon>
        <taxon>Schistosomatidae</taxon>
        <taxon>Schistosoma</taxon>
    </lineage>
</organism>
<accession>A0A183M822</accession>
<gene>
    <name evidence="1" type="ORF">SMRZ_LOCUS12197</name>
</gene>
<name>A0A183M822_9TREM</name>
<sequence length="91" mass="10761">MWLTGRTSQLAVEMRVYNLAVLRISETHWTEAGQKRLDMGDMLLYSGREEETLHTLRGLFLCYPKKHEIHLLNGNFTDPESPKHHSKQRRR</sequence>
<dbReference type="Proteomes" id="UP000277204">
    <property type="component" value="Unassembled WGS sequence"/>
</dbReference>
<protein>
    <submittedName>
        <fullName evidence="1">Uncharacterized protein</fullName>
    </submittedName>
</protein>